<name>A0ABM9B1U6_9BACT</name>
<evidence type="ECO:0000256" key="4">
    <source>
        <dbReference type="ARBA" id="ARBA00023136"/>
    </source>
</evidence>
<comment type="subcellular location">
    <subcellularLocation>
        <location evidence="1">Membrane</location>
        <topology evidence="1">Multi-pass membrane protein</topology>
    </subcellularLocation>
</comment>
<dbReference type="EMBL" id="CAKLPZ010000002">
    <property type="protein sequence ID" value="CAH1001305.1"/>
    <property type="molecule type" value="Genomic_DNA"/>
</dbReference>
<evidence type="ECO:0000256" key="5">
    <source>
        <dbReference type="SAM" id="Phobius"/>
    </source>
</evidence>
<proteinExistence type="predicted"/>
<feature type="transmembrane region" description="Helical" evidence="5">
    <location>
        <begin position="113"/>
        <end position="132"/>
    </location>
</feature>
<keyword evidence="2 5" id="KW-0812">Transmembrane</keyword>
<dbReference type="RefSeq" id="WP_238751151.1">
    <property type="nucleotide sequence ID" value="NZ_CAKLPZ010000002.1"/>
</dbReference>
<evidence type="ECO:0000259" key="6">
    <source>
        <dbReference type="Pfam" id="PF01694"/>
    </source>
</evidence>
<sequence>MLSKRNLKNVIQWPLGLLLIMWVVFIVDYYLFGGLLSAYYGLHTRELAGVPGIVLAPLFHGSWGHLLSNSLPFVSLAGLLVFFYPRLWPRVLASLWVGTGVLVFVLGRHVTHIGASGVVYALAAFLAFSGIFRRDFRAVVVALLVLFYYGGMIVGILPGQEGISWESHLLGLVMGILGAYTYRSELEEHEVAAEKKKAAKQRRIKEPFLERDTFAKTKRERENEAFWEKLKQLSERERLER</sequence>
<organism evidence="7 8">
    <name type="scientific">Neolewinella maritima</name>
    <dbReference type="NCBI Taxonomy" id="1383882"/>
    <lineage>
        <taxon>Bacteria</taxon>
        <taxon>Pseudomonadati</taxon>
        <taxon>Bacteroidota</taxon>
        <taxon>Saprospiria</taxon>
        <taxon>Saprospirales</taxon>
        <taxon>Lewinellaceae</taxon>
        <taxon>Neolewinella</taxon>
    </lineage>
</organism>
<feature type="transmembrane region" description="Helical" evidence="5">
    <location>
        <begin position="139"/>
        <end position="157"/>
    </location>
</feature>
<feature type="transmembrane region" description="Helical" evidence="5">
    <location>
        <begin position="12"/>
        <end position="42"/>
    </location>
</feature>
<evidence type="ECO:0000256" key="3">
    <source>
        <dbReference type="ARBA" id="ARBA00022989"/>
    </source>
</evidence>
<dbReference type="Pfam" id="PF01694">
    <property type="entry name" value="Rhomboid"/>
    <property type="match status" value="1"/>
</dbReference>
<feature type="transmembrane region" description="Helical" evidence="5">
    <location>
        <begin position="62"/>
        <end position="84"/>
    </location>
</feature>
<reference evidence="7" key="1">
    <citation type="submission" date="2021-12" db="EMBL/GenBank/DDBJ databases">
        <authorList>
            <person name="Rodrigo-Torres L."/>
            <person name="Arahal R. D."/>
            <person name="Lucena T."/>
        </authorList>
    </citation>
    <scope>NUCLEOTIDE SEQUENCE</scope>
    <source>
        <strain evidence="7">CECT 8419</strain>
    </source>
</reference>
<dbReference type="InterPro" id="IPR035952">
    <property type="entry name" value="Rhomboid-like_sf"/>
</dbReference>
<keyword evidence="8" id="KW-1185">Reference proteome</keyword>
<gene>
    <name evidence="7" type="ORF">LEM8419_02206</name>
</gene>
<keyword evidence="4 5" id="KW-0472">Membrane</keyword>
<feature type="domain" description="Peptidase S54 rhomboid" evidence="6">
    <location>
        <begin position="53"/>
        <end position="183"/>
    </location>
</feature>
<keyword evidence="3 5" id="KW-1133">Transmembrane helix</keyword>
<evidence type="ECO:0000313" key="7">
    <source>
        <dbReference type="EMBL" id="CAH1001305.1"/>
    </source>
</evidence>
<dbReference type="InterPro" id="IPR022764">
    <property type="entry name" value="Peptidase_S54_rhomboid_dom"/>
</dbReference>
<dbReference type="Proteomes" id="UP000837803">
    <property type="component" value="Unassembled WGS sequence"/>
</dbReference>
<evidence type="ECO:0000313" key="8">
    <source>
        <dbReference type="Proteomes" id="UP000837803"/>
    </source>
</evidence>
<feature type="transmembrane region" description="Helical" evidence="5">
    <location>
        <begin position="91"/>
        <end position="107"/>
    </location>
</feature>
<evidence type="ECO:0000256" key="2">
    <source>
        <dbReference type="ARBA" id="ARBA00022692"/>
    </source>
</evidence>
<comment type="caution">
    <text evidence="7">The sequence shown here is derived from an EMBL/GenBank/DDBJ whole genome shotgun (WGS) entry which is preliminary data.</text>
</comment>
<dbReference type="SUPFAM" id="SSF144091">
    <property type="entry name" value="Rhomboid-like"/>
    <property type="match status" value="1"/>
</dbReference>
<evidence type="ECO:0000256" key="1">
    <source>
        <dbReference type="ARBA" id="ARBA00004141"/>
    </source>
</evidence>
<protein>
    <recommendedName>
        <fullName evidence="6">Peptidase S54 rhomboid domain-containing protein</fullName>
    </recommendedName>
</protein>
<dbReference type="Gene3D" id="1.20.1540.10">
    <property type="entry name" value="Rhomboid-like"/>
    <property type="match status" value="1"/>
</dbReference>
<accession>A0ABM9B1U6</accession>